<dbReference type="Proteomes" id="UP001237105">
    <property type="component" value="Unassembled WGS sequence"/>
</dbReference>
<reference evidence="1 2" key="1">
    <citation type="submission" date="2023-05" db="EMBL/GenBank/DDBJ databases">
        <title>Draft genome sequence of Streptomyces sp. B-S-A12 isolated from a cave soil in Thailand.</title>
        <authorList>
            <person name="Chamroensaksri N."/>
            <person name="Muangham S."/>
        </authorList>
    </citation>
    <scope>NUCLEOTIDE SEQUENCE [LARGE SCALE GENOMIC DNA]</scope>
    <source>
        <strain evidence="1 2">B-S-A12</strain>
    </source>
</reference>
<evidence type="ECO:0000313" key="1">
    <source>
        <dbReference type="EMBL" id="MDI3420663.1"/>
    </source>
</evidence>
<organism evidence="1 2">
    <name type="scientific">Streptomyces luteolus</name>
    <dbReference type="NCBI Taxonomy" id="3043615"/>
    <lineage>
        <taxon>Bacteria</taxon>
        <taxon>Bacillati</taxon>
        <taxon>Actinomycetota</taxon>
        <taxon>Actinomycetes</taxon>
        <taxon>Kitasatosporales</taxon>
        <taxon>Streptomycetaceae</taxon>
        <taxon>Streptomyces</taxon>
    </lineage>
</organism>
<name>A0ABT6SYH8_9ACTN</name>
<proteinExistence type="predicted"/>
<gene>
    <name evidence="1" type="ORF">QIT00_19245</name>
</gene>
<sequence>MDGTRLTIAGADDAPAVMVTQVPATEEEFRSEVARLAGMLADEGETPVTIGYDEDDDAQ</sequence>
<keyword evidence="2" id="KW-1185">Reference proteome</keyword>
<dbReference type="RefSeq" id="WP_282536535.1">
    <property type="nucleotide sequence ID" value="NZ_JASCIS010000018.1"/>
</dbReference>
<dbReference type="EMBL" id="JASCIS010000018">
    <property type="protein sequence ID" value="MDI3420663.1"/>
    <property type="molecule type" value="Genomic_DNA"/>
</dbReference>
<evidence type="ECO:0000313" key="2">
    <source>
        <dbReference type="Proteomes" id="UP001237105"/>
    </source>
</evidence>
<protein>
    <submittedName>
        <fullName evidence="1">Uncharacterized protein</fullName>
    </submittedName>
</protein>
<accession>A0ABT6SYH8</accession>
<comment type="caution">
    <text evidence="1">The sequence shown here is derived from an EMBL/GenBank/DDBJ whole genome shotgun (WGS) entry which is preliminary data.</text>
</comment>